<keyword evidence="3" id="KW-1185">Reference proteome</keyword>
<sequence length="47" mass="4704">MKRLLIVVAAVIAAGSVFDYARTPGHLGVAVAAGVVGALWLAAKAVE</sequence>
<gene>
    <name evidence="2" type="ORF">HGA08_23645</name>
</gene>
<proteinExistence type="predicted"/>
<protein>
    <submittedName>
        <fullName evidence="2">Uncharacterized protein</fullName>
    </submittedName>
</protein>
<dbReference type="EMBL" id="JAAXOP010000016">
    <property type="protein sequence ID" value="NKY53197.1"/>
    <property type="molecule type" value="Genomic_DNA"/>
</dbReference>
<keyword evidence="1" id="KW-1133">Transmembrane helix</keyword>
<evidence type="ECO:0000313" key="3">
    <source>
        <dbReference type="Proteomes" id="UP000565711"/>
    </source>
</evidence>
<dbReference type="Proteomes" id="UP000565711">
    <property type="component" value="Unassembled WGS sequence"/>
</dbReference>
<reference evidence="2 3" key="1">
    <citation type="submission" date="2020-04" db="EMBL/GenBank/DDBJ databases">
        <title>MicrobeNet Type strains.</title>
        <authorList>
            <person name="Nicholson A.C."/>
        </authorList>
    </citation>
    <scope>NUCLEOTIDE SEQUENCE [LARGE SCALE GENOMIC DNA]</scope>
    <source>
        <strain evidence="2 3">JCM 12354</strain>
    </source>
</reference>
<name>A0A846Y2Z1_9NOCA</name>
<evidence type="ECO:0000256" key="1">
    <source>
        <dbReference type="SAM" id="Phobius"/>
    </source>
</evidence>
<dbReference type="RefSeq" id="WP_157102957.1">
    <property type="nucleotide sequence ID" value="NZ_JAAXOP010000016.1"/>
</dbReference>
<dbReference type="AlphaFoldDB" id="A0A846Y2Z1"/>
<accession>A0A846Y2Z1</accession>
<organism evidence="2 3">
    <name type="scientific">Nocardia vermiculata</name>
    <dbReference type="NCBI Taxonomy" id="257274"/>
    <lineage>
        <taxon>Bacteria</taxon>
        <taxon>Bacillati</taxon>
        <taxon>Actinomycetota</taxon>
        <taxon>Actinomycetes</taxon>
        <taxon>Mycobacteriales</taxon>
        <taxon>Nocardiaceae</taxon>
        <taxon>Nocardia</taxon>
    </lineage>
</organism>
<feature type="transmembrane region" description="Helical" evidence="1">
    <location>
        <begin position="25"/>
        <end position="43"/>
    </location>
</feature>
<keyword evidence="1" id="KW-0812">Transmembrane</keyword>
<evidence type="ECO:0000313" key="2">
    <source>
        <dbReference type="EMBL" id="NKY53197.1"/>
    </source>
</evidence>
<comment type="caution">
    <text evidence="2">The sequence shown here is derived from an EMBL/GenBank/DDBJ whole genome shotgun (WGS) entry which is preliminary data.</text>
</comment>
<keyword evidence="1" id="KW-0472">Membrane</keyword>